<dbReference type="InterPro" id="IPR050194">
    <property type="entry name" value="Glycosyltransferase_grp1"/>
</dbReference>
<reference evidence="2" key="1">
    <citation type="journal article" date="2015" name="Nature">
        <title>Complex archaea that bridge the gap between prokaryotes and eukaryotes.</title>
        <authorList>
            <person name="Spang A."/>
            <person name="Saw J.H."/>
            <person name="Jorgensen S.L."/>
            <person name="Zaremba-Niedzwiedzka K."/>
            <person name="Martijn J."/>
            <person name="Lind A.E."/>
            <person name="van Eijk R."/>
            <person name="Schleper C."/>
            <person name="Guy L."/>
            <person name="Ettema T.J."/>
        </authorList>
    </citation>
    <scope>NUCLEOTIDE SEQUENCE</scope>
</reference>
<dbReference type="GO" id="GO:0016758">
    <property type="term" value="F:hexosyltransferase activity"/>
    <property type="evidence" value="ECO:0007669"/>
    <property type="project" value="TreeGrafter"/>
</dbReference>
<dbReference type="InterPro" id="IPR028098">
    <property type="entry name" value="Glyco_trans_4-like_N"/>
</dbReference>
<evidence type="ECO:0000259" key="1">
    <source>
        <dbReference type="Pfam" id="PF13439"/>
    </source>
</evidence>
<organism evidence="2">
    <name type="scientific">marine sediment metagenome</name>
    <dbReference type="NCBI Taxonomy" id="412755"/>
    <lineage>
        <taxon>unclassified sequences</taxon>
        <taxon>metagenomes</taxon>
        <taxon>ecological metagenomes</taxon>
    </lineage>
</organism>
<feature type="domain" description="Glycosyltransferase subfamily 4-like N-terminal" evidence="1">
    <location>
        <begin position="14"/>
        <end position="172"/>
    </location>
</feature>
<name>A0A0F9VL08_9ZZZZ</name>
<dbReference type="PANTHER" id="PTHR45947:SF3">
    <property type="entry name" value="SULFOQUINOVOSYL TRANSFERASE SQD2"/>
    <property type="match status" value="1"/>
</dbReference>
<dbReference type="Pfam" id="PF13439">
    <property type="entry name" value="Glyco_transf_4"/>
    <property type="match status" value="1"/>
</dbReference>
<protein>
    <recommendedName>
        <fullName evidence="1">Glycosyltransferase subfamily 4-like N-terminal domain-containing protein</fullName>
    </recommendedName>
</protein>
<dbReference type="SUPFAM" id="SSF53756">
    <property type="entry name" value="UDP-Glycosyltransferase/glycogen phosphorylase"/>
    <property type="match status" value="1"/>
</dbReference>
<dbReference type="AlphaFoldDB" id="A0A0F9VL08"/>
<dbReference type="PANTHER" id="PTHR45947">
    <property type="entry name" value="SULFOQUINOVOSYL TRANSFERASE SQD2"/>
    <property type="match status" value="1"/>
</dbReference>
<dbReference type="EMBL" id="LAZR01000500">
    <property type="protein sequence ID" value="KKN66478.1"/>
    <property type="molecule type" value="Genomic_DNA"/>
</dbReference>
<gene>
    <name evidence="2" type="ORF">LCGC14_0471360</name>
</gene>
<sequence length="470" mass="52080">MVIRICQLITELQPGGAERCVYELATRLDGETFDVQVVALRGGAFVEKLESAGVKVKVLDIGGKFNPLLPLKLRQLVKWLRRERIELLHTHLFHADLAGRLAAPKAGVPHLVHTVHVAERRFRPWQFAFARWARRRCEKIVCVSPSVMQWHSRRSKLPDECYEVIANGIDVDAFVRDDAARRRLRSEWGIGEGDPVAVFVGRLDPQKGIDVLLAAAGRLAEQGSSLHIVIAGDGPQRGRVERFCRSDAGRLCRYLGFVGDVTAVLSAADFFVLPSRWEGWPLALGEAMAAGLAAVAADVPGIGDVLVEGLTGVMVPSEDPGKLADAIETYKVICSFDPTNKVVAWTTWDTEGRYEAVITLKKSISGAEDGIYFVIRRLQGTQVVRYIERVSTRKFDDVRDAHFLDFGFIFDTPVTITNATVANPTVITATAHGFSDGDDIDIRNIIWVGTRDENDTLVQPDQLNDRRFTV</sequence>
<dbReference type="Pfam" id="PF13692">
    <property type="entry name" value="Glyco_trans_1_4"/>
    <property type="match status" value="1"/>
</dbReference>
<comment type="caution">
    <text evidence="2">The sequence shown here is derived from an EMBL/GenBank/DDBJ whole genome shotgun (WGS) entry which is preliminary data.</text>
</comment>
<proteinExistence type="predicted"/>
<accession>A0A0F9VL08</accession>
<dbReference type="Gene3D" id="3.40.50.2000">
    <property type="entry name" value="Glycogen Phosphorylase B"/>
    <property type="match status" value="2"/>
</dbReference>
<feature type="non-terminal residue" evidence="2">
    <location>
        <position position="470"/>
    </location>
</feature>
<evidence type="ECO:0000313" key="2">
    <source>
        <dbReference type="EMBL" id="KKN66478.1"/>
    </source>
</evidence>